<dbReference type="InterPro" id="IPR002130">
    <property type="entry name" value="Cyclophilin-type_PPIase_dom"/>
</dbReference>
<dbReference type="PANTHER" id="PTHR45625">
    <property type="entry name" value="PEPTIDYL-PROLYL CIS-TRANS ISOMERASE-RELATED"/>
    <property type="match status" value="1"/>
</dbReference>
<dbReference type="GO" id="GO:0003755">
    <property type="term" value="F:peptidyl-prolyl cis-trans isomerase activity"/>
    <property type="evidence" value="ECO:0007669"/>
    <property type="project" value="UniProtKB-UniRule"/>
</dbReference>
<name>A0A7X1NW95_9DEIO</name>
<comment type="caution">
    <text evidence="4">The sequence shown here is derived from an EMBL/GenBank/DDBJ whole genome shotgun (WGS) entry which is preliminary data.</text>
</comment>
<evidence type="ECO:0000313" key="4">
    <source>
        <dbReference type="EMBL" id="MPY66649.1"/>
    </source>
</evidence>
<keyword evidence="1" id="KW-0697">Rotamase</keyword>
<dbReference type="PRINTS" id="PR00153">
    <property type="entry name" value="CSAPPISMRASE"/>
</dbReference>
<dbReference type="Pfam" id="PF00160">
    <property type="entry name" value="Pro_isomerase"/>
    <property type="match status" value="1"/>
</dbReference>
<organism evidence="4 5">
    <name type="scientific">Deinococcus terrestris</name>
    <dbReference type="NCBI Taxonomy" id="2651870"/>
    <lineage>
        <taxon>Bacteria</taxon>
        <taxon>Thermotogati</taxon>
        <taxon>Deinococcota</taxon>
        <taxon>Deinococci</taxon>
        <taxon>Deinococcales</taxon>
        <taxon>Deinococcaceae</taxon>
        <taxon>Deinococcus</taxon>
    </lineage>
</organism>
<dbReference type="PROSITE" id="PS51257">
    <property type="entry name" value="PROKAR_LIPOPROTEIN"/>
    <property type="match status" value="1"/>
</dbReference>
<evidence type="ECO:0000256" key="1">
    <source>
        <dbReference type="RuleBase" id="RU363019"/>
    </source>
</evidence>
<dbReference type="SUPFAM" id="SSF50891">
    <property type="entry name" value="Cyclophilin-like"/>
    <property type="match status" value="1"/>
</dbReference>
<dbReference type="Proteomes" id="UP000484842">
    <property type="component" value="Unassembled WGS sequence"/>
</dbReference>
<keyword evidence="1 4" id="KW-0413">Isomerase</keyword>
<feature type="compositionally biased region" description="Low complexity" evidence="2">
    <location>
        <begin position="57"/>
        <end position="73"/>
    </location>
</feature>
<reference evidence="4 5" key="1">
    <citation type="submission" date="2019-10" db="EMBL/GenBank/DDBJ databases">
        <title>Deinococcus sp. isolated from soil.</title>
        <authorList>
            <person name="Li Y."/>
            <person name="Wang J."/>
        </authorList>
    </citation>
    <scope>NUCLEOTIDE SEQUENCE [LARGE SCALE GENOMIC DNA]</scope>
    <source>
        <strain evidence="4 5">SDU3-2</strain>
    </source>
</reference>
<evidence type="ECO:0000256" key="2">
    <source>
        <dbReference type="SAM" id="MobiDB-lite"/>
    </source>
</evidence>
<evidence type="ECO:0000313" key="5">
    <source>
        <dbReference type="Proteomes" id="UP000484842"/>
    </source>
</evidence>
<comment type="function">
    <text evidence="1">PPIases accelerate the folding of proteins. It catalyzes the cis-trans isomerization of proline imidic peptide bonds in oligopeptides.</text>
</comment>
<comment type="similarity">
    <text evidence="1">Belongs to the cyclophilin-type PPIase family.</text>
</comment>
<feature type="domain" description="PPIase cyclophilin-type" evidence="3">
    <location>
        <begin position="121"/>
        <end position="269"/>
    </location>
</feature>
<gene>
    <name evidence="4" type="ORF">F8S09_08065</name>
</gene>
<feature type="compositionally biased region" description="Low complexity" evidence="2">
    <location>
        <begin position="19"/>
        <end position="44"/>
    </location>
</feature>
<evidence type="ECO:0000259" key="3">
    <source>
        <dbReference type="PROSITE" id="PS50072"/>
    </source>
</evidence>
<dbReference type="PROSITE" id="PS50072">
    <property type="entry name" value="CSA_PPIASE_2"/>
    <property type="match status" value="1"/>
</dbReference>
<accession>A0A7X1NW95</accession>
<proteinExistence type="inferred from homology"/>
<dbReference type="CDD" id="cd00317">
    <property type="entry name" value="cyclophilin"/>
    <property type="match status" value="1"/>
</dbReference>
<dbReference type="RefSeq" id="WP_322618647.1">
    <property type="nucleotide sequence ID" value="NZ_WBSL01000002.1"/>
</dbReference>
<dbReference type="InterPro" id="IPR044666">
    <property type="entry name" value="Cyclophilin_A-like"/>
</dbReference>
<dbReference type="AlphaFoldDB" id="A0A7X1NW95"/>
<feature type="chain" id="PRO_5031604793" description="Peptidyl-prolyl cis-trans isomerase" evidence="1">
    <location>
        <begin position="22"/>
        <end position="270"/>
    </location>
</feature>
<feature type="compositionally biased region" description="Acidic residues" evidence="2">
    <location>
        <begin position="45"/>
        <end position="56"/>
    </location>
</feature>
<protein>
    <recommendedName>
        <fullName evidence="1">Peptidyl-prolyl cis-trans isomerase</fullName>
        <shortName evidence="1">PPIase</shortName>
        <ecNumber evidence="1">5.2.1.8</ecNumber>
    </recommendedName>
</protein>
<dbReference type="InterPro" id="IPR029000">
    <property type="entry name" value="Cyclophilin-like_dom_sf"/>
</dbReference>
<keyword evidence="1" id="KW-0732">Signal</keyword>
<sequence length="270" mass="28963">MKRALLILTALLTLTACQDQEASTTDTQTSQTEEAQTDTPATDETSTETDTEEANAEGEAATEGGDTEASAETVTEPGPVPAGYTLVPALSEEPVREYESEPEFALEEGQDYYALIDTTKGQILADLYEQETPVTVNNFVTLARNHYYDGIKFHRVIEDFMAQTGDPTGTGSGGPGYQFADEFRTDLTFDSAGILAMANSGPATNGSQFFITFAPTDFLNGRHTIFGKVVQGEDVLAKLTRTADASSGQEQPIEGATPDEMITVRIVTKG</sequence>
<dbReference type="EC" id="5.2.1.8" evidence="1"/>
<comment type="catalytic activity">
    <reaction evidence="1">
        <text>[protein]-peptidylproline (omega=180) = [protein]-peptidylproline (omega=0)</text>
        <dbReference type="Rhea" id="RHEA:16237"/>
        <dbReference type="Rhea" id="RHEA-COMP:10747"/>
        <dbReference type="Rhea" id="RHEA-COMP:10748"/>
        <dbReference type="ChEBI" id="CHEBI:83833"/>
        <dbReference type="ChEBI" id="CHEBI:83834"/>
        <dbReference type="EC" id="5.2.1.8"/>
    </reaction>
</comment>
<dbReference type="PANTHER" id="PTHR45625:SF16">
    <property type="entry name" value="PEPTIDYL-PROLYL CIS-TRANS ISOMERASE"/>
    <property type="match status" value="1"/>
</dbReference>
<keyword evidence="5" id="KW-1185">Reference proteome</keyword>
<feature type="signal peptide" evidence="1">
    <location>
        <begin position="1"/>
        <end position="21"/>
    </location>
</feature>
<dbReference type="Gene3D" id="2.40.100.10">
    <property type="entry name" value="Cyclophilin-like"/>
    <property type="match status" value="1"/>
</dbReference>
<feature type="region of interest" description="Disordered" evidence="2">
    <location>
        <begin position="19"/>
        <end position="85"/>
    </location>
</feature>
<dbReference type="EMBL" id="WBSL01000002">
    <property type="protein sequence ID" value="MPY66649.1"/>
    <property type="molecule type" value="Genomic_DNA"/>
</dbReference>